<gene>
    <name evidence="1" type="ORF">D6B99_09270</name>
</gene>
<evidence type="ECO:0000313" key="1">
    <source>
        <dbReference type="EMBL" id="AYD47763.1"/>
    </source>
</evidence>
<reference evidence="1 2" key="1">
    <citation type="submission" date="2018-09" db="EMBL/GenBank/DDBJ databases">
        <title>Arachidicoccus sp. nov., a bacterium isolated from soil.</title>
        <authorList>
            <person name="Weon H.-Y."/>
            <person name="Kwon S.-W."/>
            <person name="Lee S.A."/>
        </authorList>
    </citation>
    <scope>NUCLEOTIDE SEQUENCE [LARGE SCALE GENOMIC DNA]</scope>
    <source>
        <strain evidence="1 2">KIS59-12</strain>
    </source>
</reference>
<keyword evidence="2" id="KW-1185">Reference proteome</keyword>
<dbReference type="EMBL" id="CP032489">
    <property type="protein sequence ID" value="AYD47763.1"/>
    <property type="molecule type" value="Genomic_DNA"/>
</dbReference>
<name>A0A386HPS3_9BACT</name>
<dbReference type="Proteomes" id="UP000266118">
    <property type="component" value="Chromosome"/>
</dbReference>
<dbReference type="AlphaFoldDB" id="A0A386HPS3"/>
<organism evidence="1 2">
    <name type="scientific">Arachidicoccus soli</name>
    <dbReference type="NCBI Taxonomy" id="2341117"/>
    <lineage>
        <taxon>Bacteria</taxon>
        <taxon>Pseudomonadati</taxon>
        <taxon>Bacteroidota</taxon>
        <taxon>Chitinophagia</taxon>
        <taxon>Chitinophagales</taxon>
        <taxon>Chitinophagaceae</taxon>
        <taxon>Arachidicoccus</taxon>
    </lineage>
</organism>
<sequence length="81" mass="9331">MLGGSLPPVAGGFCLISVKSKLELLIYFLKIMRKGQKTIIQKHYSFRQANMQFFYKESFFRTNLGAECIFKGNIFESIKDI</sequence>
<protein>
    <submittedName>
        <fullName evidence="1">Uncharacterized protein</fullName>
    </submittedName>
</protein>
<evidence type="ECO:0000313" key="2">
    <source>
        <dbReference type="Proteomes" id="UP000266118"/>
    </source>
</evidence>
<proteinExistence type="predicted"/>
<accession>A0A386HPS3</accession>
<dbReference type="KEGG" id="ark:D6B99_09270"/>